<accession>A0ABW5PHS7</accession>
<evidence type="ECO:0000313" key="2">
    <source>
        <dbReference type="Proteomes" id="UP001597541"/>
    </source>
</evidence>
<dbReference type="RefSeq" id="WP_377605632.1">
    <property type="nucleotide sequence ID" value="NZ_JBHUME010000013.1"/>
</dbReference>
<evidence type="ECO:0000313" key="1">
    <source>
        <dbReference type="EMBL" id="MFD2614601.1"/>
    </source>
</evidence>
<organism evidence="1 2">
    <name type="scientific">Paenibacillus gansuensis</name>
    <dbReference type="NCBI Taxonomy" id="306542"/>
    <lineage>
        <taxon>Bacteria</taxon>
        <taxon>Bacillati</taxon>
        <taxon>Bacillota</taxon>
        <taxon>Bacilli</taxon>
        <taxon>Bacillales</taxon>
        <taxon>Paenibacillaceae</taxon>
        <taxon>Paenibacillus</taxon>
    </lineage>
</organism>
<dbReference type="Proteomes" id="UP001597541">
    <property type="component" value="Unassembled WGS sequence"/>
</dbReference>
<sequence length="150" mass="17258">MTISLIAGDSDPHLPKMGVMSFFALERHSLKTEVKDNVKYLILLGERGSNINWNYSTMSDQEVANRFQRYYGKRVCLISEIDEYFLQDALLSSSEVTGNFITLNFVVDERTVRNDAYFIESPADQLSELLEQLDEKICELRSVFEQETAI</sequence>
<gene>
    <name evidence="1" type="ORF">ACFSUF_19505</name>
</gene>
<comment type="caution">
    <text evidence="1">The sequence shown here is derived from an EMBL/GenBank/DDBJ whole genome shotgun (WGS) entry which is preliminary data.</text>
</comment>
<name>A0ABW5PHS7_9BACL</name>
<proteinExistence type="predicted"/>
<keyword evidence="2" id="KW-1185">Reference proteome</keyword>
<protein>
    <submittedName>
        <fullName evidence="1">Uncharacterized protein</fullName>
    </submittedName>
</protein>
<dbReference type="EMBL" id="JBHUME010000013">
    <property type="protein sequence ID" value="MFD2614601.1"/>
    <property type="molecule type" value="Genomic_DNA"/>
</dbReference>
<reference evidence="2" key="1">
    <citation type="journal article" date="2019" name="Int. J. Syst. Evol. Microbiol.">
        <title>The Global Catalogue of Microorganisms (GCM) 10K type strain sequencing project: providing services to taxonomists for standard genome sequencing and annotation.</title>
        <authorList>
            <consortium name="The Broad Institute Genomics Platform"/>
            <consortium name="The Broad Institute Genome Sequencing Center for Infectious Disease"/>
            <person name="Wu L."/>
            <person name="Ma J."/>
        </authorList>
    </citation>
    <scope>NUCLEOTIDE SEQUENCE [LARGE SCALE GENOMIC DNA]</scope>
    <source>
        <strain evidence="2">KCTC 3950</strain>
    </source>
</reference>